<reference evidence="3" key="1">
    <citation type="submission" date="2022-11" db="UniProtKB">
        <authorList>
            <consortium name="WormBaseParasite"/>
        </authorList>
    </citation>
    <scope>IDENTIFICATION</scope>
</reference>
<evidence type="ECO:0000313" key="3">
    <source>
        <dbReference type="WBParaSite" id="nRc.2.0.1.t13228-RA"/>
    </source>
</evidence>
<dbReference type="AlphaFoldDB" id="A0A915IHA1"/>
<evidence type="ECO:0000313" key="2">
    <source>
        <dbReference type="Proteomes" id="UP000887565"/>
    </source>
</evidence>
<name>A0A915IHA1_ROMCU</name>
<keyword evidence="2" id="KW-1185">Reference proteome</keyword>
<dbReference type="Pfam" id="PF01266">
    <property type="entry name" value="DAO"/>
    <property type="match status" value="1"/>
</dbReference>
<dbReference type="Gene3D" id="3.30.9.10">
    <property type="entry name" value="D-Amino Acid Oxidase, subunit A, domain 2"/>
    <property type="match status" value="1"/>
</dbReference>
<dbReference type="InterPro" id="IPR006076">
    <property type="entry name" value="FAD-dep_OxRdtase"/>
</dbReference>
<dbReference type="Proteomes" id="UP000887565">
    <property type="component" value="Unplaced"/>
</dbReference>
<dbReference type="Gene3D" id="3.50.50.60">
    <property type="entry name" value="FAD/NAD(P)-binding domain"/>
    <property type="match status" value="1"/>
</dbReference>
<proteinExistence type="predicted"/>
<sequence length="440" mass="49098">MFHEVALKYNLAQCVNRNIAISLGLRKRLYYQRYAEDFLKTSVNIPVLKNEDLSVDVLVCGGGILGASIAMHLAQRGGLKVMLMEQGSWYLGGQQPKLLSDFPWNHFLIGRIGGGGTWLSNGLISAHQSWQQQVRPLAEYSIQLYRQLNEKYSDIDYQSIGRLFLAKSDFSLVDIQRMHALANAYGNRSTLMKASDIKAYADIVNTSDLKAGLLVPDDARVNTLALCLAMIKEAENAGAVIVENCEVSKLKINDDGLVYGAETDCGFVECKNFVNTAGLWSTNLSIESNTGIKIRIPSQACYFSYLSTGNFDGAKSDIPIIHDLDSNIYIYSHDLDTIISGGFDLNAAKSLKFSGGLPRDLNYQQLPEEWDLFLTIMEKLAHRFPFIQKAKIKELVTTAENFTPDGYILVGQAPRLKGITQRIYINYSEFESNPARKDEK</sequence>
<dbReference type="PANTHER" id="PTHR13847">
    <property type="entry name" value="SARCOSINE DEHYDROGENASE-RELATED"/>
    <property type="match status" value="1"/>
</dbReference>
<dbReference type="SUPFAM" id="SSF54373">
    <property type="entry name" value="FAD-linked reductases, C-terminal domain"/>
    <property type="match status" value="1"/>
</dbReference>
<dbReference type="PANTHER" id="PTHR13847:SF193">
    <property type="entry name" value="PYRUVATE DEHYDROGENASE PHOSPHATASE REGULATORY SUBUNIT, MITOCHONDRIAL"/>
    <property type="match status" value="1"/>
</dbReference>
<evidence type="ECO:0000259" key="1">
    <source>
        <dbReference type="Pfam" id="PF01266"/>
    </source>
</evidence>
<dbReference type="SUPFAM" id="SSF51905">
    <property type="entry name" value="FAD/NAD(P)-binding domain"/>
    <property type="match status" value="1"/>
</dbReference>
<feature type="domain" description="FAD dependent oxidoreductase" evidence="1">
    <location>
        <begin position="56"/>
        <end position="426"/>
    </location>
</feature>
<organism evidence="2 3">
    <name type="scientific">Romanomermis culicivorax</name>
    <name type="common">Nematode worm</name>
    <dbReference type="NCBI Taxonomy" id="13658"/>
    <lineage>
        <taxon>Eukaryota</taxon>
        <taxon>Metazoa</taxon>
        <taxon>Ecdysozoa</taxon>
        <taxon>Nematoda</taxon>
        <taxon>Enoplea</taxon>
        <taxon>Dorylaimia</taxon>
        <taxon>Mermithida</taxon>
        <taxon>Mermithoidea</taxon>
        <taxon>Mermithidae</taxon>
        <taxon>Romanomermis</taxon>
    </lineage>
</organism>
<dbReference type="InterPro" id="IPR036188">
    <property type="entry name" value="FAD/NAD-bd_sf"/>
</dbReference>
<dbReference type="WBParaSite" id="nRc.2.0.1.t13228-RA">
    <property type="protein sequence ID" value="nRc.2.0.1.t13228-RA"/>
    <property type="gene ID" value="nRc.2.0.1.g13228"/>
</dbReference>
<accession>A0A915IHA1</accession>
<protein>
    <submittedName>
        <fullName evidence="3">FAD dependent oxidoreductase domain-containing protein</fullName>
    </submittedName>
</protein>
<dbReference type="GO" id="GO:0005759">
    <property type="term" value="C:mitochondrial matrix"/>
    <property type="evidence" value="ECO:0007669"/>
    <property type="project" value="TreeGrafter"/>
</dbReference>